<evidence type="ECO:0000313" key="1">
    <source>
        <dbReference type="EMBL" id="KAG0592378.1"/>
    </source>
</evidence>
<evidence type="ECO:0000313" key="2">
    <source>
        <dbReference type="Proteomes" id="UP000822688"/>
    </source>
</evidence>
<organism evidence="1 2">
    <name type="scientific">Ceratodon purpureus</name>
    <name type="common">Fire moss</name>
    <name type="synonym">Dicranum purpureum</name>
    <dbReference type="NCBI Taxonomy" id="3225"/>
    <lineage>
        <taxon>Eukaryota</taxon>
        <taxon>Viridiplantae</taxon>
        <taxon>Streptophyta</taxon>
        <taxon>Embryophyta</taxon>
        <taxon>Bryophyta</taxon>
        <taxon>Bryophytina</taxon>
        <taxon>Bryopsida</taxon>
        <taxon>Dicranidae</taxon>
        <taxon>Pseudoditrichales</taxon>
        <taxon>Ditrichaceae</taxon>
        <taxon>Ceratodon</taxon>
    </lineage>
</organism>
<dbReference type="Proteomes" id="UP000822688">
    <property type="component" value="Chromosome 1"/>
</dbReference>
<dbReference type="AlphaFoldDB" id="A0A8T0JC17"/>
<dbReference type="EMBL" id="CM026421">
    <property type="protein sequence ID" value="KAG0592378.1"/>
    <property type="molecule type" value="Genomic_DNA"/>
</dbReference>
<sequence length="104" mass="12113">MHREYYNPKICDAQERLYPNPFCFCLNISNNHRVMIPLSGSEGIICRHWCRHCCTCPTQGSRAVEVRFQTGISFTWLYPDGIYVSHHLINKPKFVNSVAKTNNH</sequence>
<proteinExistence type="predicted"/>
<gene>
    <name evidence="1" type="ORF">KC19_1G247000</name>
</gene>
<reference evidence="1" key="1">
    <citation type="submission" date="2020-06" db="EMBL/GenBank/DDBJ databases">
        <title>WGS assembly of Ceratodon purpureus strain R40.</title>
        <authorList>
            <person name="Carey S.B."/>
            <person name="Jenkins J."/>
            <person name="Shu S."/>
            <person name="Lovell J.T."/>
            <person name="Sreedasyam A."/>
            <person name="Maumus F."/>
            <person name="Tiley G.P."/>
            <person name="Fernandez-Pozo N."/>
            <person name="Barry K."/>
            <person name="Chen C."/>
            <person name="Wang M."/>
            <person name="Lipzen A."/>
            <person name="Daum C."/>
            <person name="Saski C.A."/>
            <person name="Payton A.C."/>
            <person name="Mcbreen J.C."/>
            <person name="Conrad R.E."/>
            <person name="Kollar L.M."/>
            <person name="Olsson S."/>
            <person name="Huttunen S."/>
            <person name="Landis J.B."/>
            <person name="Wickett N.J."/>
            <person name="Johnson M.G."/>
            <person name="Rensing S.A."/>
            <person name="Grimwood J."/>
            <person name="Schmutz J."/>
            <person name="Mcdaniel S.F."/>
        </authorList>
    </citation>
    <scope>NUCLEOTIDE SEQUENCE</scope>
    <source>
        <strain evidence="1">R40</strain>
    </source>
</reference>
<name>A0A8T0JC17_CERPU</name>
<comment type="caution">
    <text evidence="1">The sequence shown here is derived from an EMBL/GenBank/DDBJ whole genome shotgun (WGS) entry which is preliminary data.</text>
</comment>
<keyword evidence="2" id="KW-1185">Reference proteome</keyword>
<protein>
    <submittedName>
        <fullName evidence="1">Uncharacterized protein</fullName>
    </submittedName>
</protein>
<accession>A0A8T0JC17</accession>